<evidence type="ECO:0000256" key="2">
    <source>
        <dbReference type="ARBA" id="ARBA00023004"/>
    </source>
</evidence>
<dbReference type="InterPro" id="IPR038492">
    <property type="entry name" value="GBBH-like_N_sf"/>
</dbReference>
<accession>A0A132ELJ4</accession>
<gene>
    <name evidence="5" type="ORF">FEQ00_00726</name>
    <name evidence="4" type="ORF">WT56_08295</name>
</gene>
<dbReference type="EMBL" id="VJSY01000004">
    <property type="protein sequence ID" value="MDR8752323.1"/>
    <property type="molecule type" value="Genomic_DNA"/>
</dbReference>
<dbReference type="OrthoDB" id="9794178at2"/>
<keyword evidence="2" id="KW-0408">Iron</keyword>
<evidence type="ECO:0000259" key="3">
    <source>
        <dbReference type="Pfam" id="PF06155"/>
    </source>
</evidence>
<comment type="caution">
    <text evidence="4">The sequence shown here is derived from an EMBL/GenBank/DDBJ whole genome shotgun (WGS) entry which is preliminary data.</text>
</comment>
<dbReference type="InterPro" id="IPR010376">
    <property type="entry name" value="GBBH-like_N"/>
</dbReference>
<dbReference type="Gene3D" id="3.30.2020.30">
    <property type="match status" value="1"/>
</dbReference>
<evidence type="ECO:0000313" key="6">
    <source>
        <dbReference type="Proteomes" id="UP000062912"/>
    </source>
</evidence>
<dbReference type="Proteomes" id="UP001248067">
    <property type="component" value="Unassembled WGS sequence"/>
</dbReference>
<evidence type="ECO:0000313" key="5">
    <source>
        <dbReference type="EMBL" id="MDR8752323.1"/>
    </source>
</evidence>
<reference evidence="5 7" key="2">
    <citation type="submission" date="2019-06" db="EMBL/GenBank/DDBJ databases">
        <title>Evolution of Burkholderia multivorans in the lungs of Cystic Fibrosis patients.</title>
        <authorList>
            <person name="Moreira L.M."/>
        </authorList>
    </citation>
    <scope>NUCLEOTIDE SEQUENCE [LARGE SCALE GENOMIC DNA]</scope>
    <source>
        <strain evidence="5 7">VC13239</strain>
    </source>
</reference>
<name>A0A132ELJ4_9BURK</name>
<dbReference type="Proteomes" id="UP000062912">
    <property type="component" value="Unassembled WGS sequence"/>
</dbReference>
<sequence>MTPPTDITLDPSGRAMTLRWPDRETQRVDYARLRRDCPCAECRRIRRDGGSVPVQPDIALEHVEAAGYGIRLVFGDGHARGIYPWSYLAELAQA</sequence>
<proteinExistence type="predicted"/>
<dbReference type="RefSeq" id="WP_060240062.1">
    <property type="nucleotide sequence ID" value="NZ_CADFDQ010000003.1"/>
</dbReference>
<dbReference type="PANTHER" id="PTHR35303">
    <property type="entry name" value="OS02G0197800 PROTEIN"/>
    <property type="match status" value="1"/>
</dbReference>
<dbReference type="AlphaFoldDB" id="A0A132ELJ4"/>
<evidence type="ECO:0000313" key="7">
    <source>
        <dbReference type="Proteomes" id="UP001248067"/>
    </source>
</evidence>
<dbReference type="PANTHER" id="PTHR35303:SF8">
    <property type="entry name" value="GAMMA-BUTYROBETAINE HYDROXYLASE-LIKE N-TERMINAL DOMAIN-CONTAINING PROTEIN"/>
    <property type="match status" value="1"/>
</dbReference>
<dbReference type="Pfam" id="PF06155">
    <property type="entry name" value="GBBH-like_N"/>
    <property type="match status" value="1"/>
</dbReference>
<evidence type="ECO:0000256" key="1">
    <source>
        <dbReference type="ARBA" id="ARBA00022723"/>
    </source>
</evidence>
<evidence type="ECO:0000313" key="4">
    <source>
        <dbReference type="EMBL" id="KWF34280.1"/>
    </source>
</evidence>
<protein>
    <recommendedName>
        <fullName evidence="3">Gamma-butyrobetaine hydroxylase-like N-terminal domain-containing protein</fullName>
    </recommendedName>
</protein>
<feature type="domain" description="Gamma-butyrobetaine hydroxylase-like N-terminal" evidence="3">
    <location>
        <begin position="7"/>
        <end position="88"/>
    </location>
</feature>
<organism evidence="4 6">
    <name type="scientific">Burkholderia pseudomultivorans</name>
    <dbReference type="NCBI Taxonomy" id="1207504"/>
    <lineage>
        <taxon>Bacteria</taxon>
        <taxon>Pseudomonadati</taxon>
        <taxon>Pseudomonadota</taxon>
        <taxon>Betaproteobacteria</taxon>
        <taxon>Burkholderiales</taxon>
        <taxon>Burkholderiaceae</taxon>
        <taxon>Burkholderia</taxon>
        <taxon>Burkholderia cepacia complex</taxon>
    </lineage>
</organism>
<dbReference type="EMBL" id="LPJR01000015">
    <property type="protein sequence ID" value="KWF34280.1"/>
    <property type="molecule type" value="Genomic_DNA"/>
</dbReference>
<reference evidence="4 6" key="1">
    <citation type="submission" date="2015-11" db="EMBL/GenBank/DDBJ databases">
        <title>Expanding the genomic diversity of Burkholderia species for the development of highly accurate diagnostics.</title>
        <authorList>
            <person name="Sahl J."/>
            <person name="Keim P."/>
            <person name="Wagner D."/>
        </authorList>
    </citation>
    <scope>NUCLEOTIDE SEQUENCE [LARGE SCALE GENOMIC DNA]</scope>
    <source>
        <strain evidence="4 6">MSMB368WGS</strain>
    </source>
</reference>
<keyword evidence="7" id="KW-1185">Reference proteome</keyword>
<dbReference type="GO" id="GO:0046872">
    <property type="term" value="F:metal ion binding"/>
    <property type="evidence" value="ECO:0007669"/>
    <property type="project" value="UniProtKB-KW"/>
</dbReference>
<keyword evidence="1" id="KW-0479">Metal-binding</keyword>